<organism evidence="7 8">
    <name type="scientific">Iphiclides podalirius</name>
    <name type="common">scarce swallowtail</name>
    <dbReference type="NCBI Taxonomy" id="110791"/>
    <lineage>
        <taxon>Eukaryota</taxon>
        <taxon>Metazoa</taxon>
        <taxon>Ecdysozoa</taxon>
        <taxon>Arthropoda</taxon>
        <taxon>Hexapoda</taxon>
        <taxon>Insecta</taxon>
        <taxon>Pterygota</taxon>
        <taxon>Neoptera</taxon>
        <taxon>Endopterygota</taxon>
        <taxon>Lepidoptera</taxon>
        <taxon>Glossata</taxon>
        <taxon>Ditrysia</taxon>
        <taxon>Papilionoidea</taxon>
        <taxon>Papilionidae</taxon>
        <taxon>Papilioninae</taxon>
        <taxon>Iphiclides</taxon>
    </lineage>
</organism>
<feature type="transmembrane region" description="Helical" evidence="5">
    <location>
        <begin position="390"/>
        <end position="408"/>
    </location>
</feature>
<name>A0ABN8INY7_9NEOP</name>
<dbReference type="InterPro" id="IPR036259">
    <property type="entry name" value="MFS_trans_sf"/>
</dbReference>
<dbReference type="Pfam" id="PF00083">
    <property type="entry name" value="Sugar_tr"/>
    <property type="match status" value="1"/>
</dbReference>
<keyword evidence="4 5" id="KW-0472">Membrane</keyword>
<reference evidence="7" key="1">
    <citation type="submission" date="2022-03" db="EMBL/GenBank/DDBJ databases">
        <authorList>
            <person name="Martin H S."/>
        </authorList>
    </citation>
    <scope>NUCLEOTIDE SEQUENCE</scope>
</reference>
<evidence type="ECO:0000256" key="3">
    <source>
        <dbReference type="ARBA" id="ARBA00022989"/>
    </source>
</evidence>
<evidence type="ECO:0000256" key="5">
    <source>
        <dbReference type="SAM" id="Phobius"/>
    </source>
</evidence>
<dbReference type="PANTHER" id="PTHR48021">
    <property type="match status" value="1"/>
</dbReference>
<feature type="transmembrane region" description="Helical" evidence="5">
    <location>
        <begin position="256"/>
        <end position="274"/>
    </location>
</feature>
<gene>
    <name evidence="7" type="ORF">IPOD504_LOCUS11306</name>
</gene>
<feature type="non-terminal residue" evidence="7">
    <location>
        <position position="481"/>
    </location>
</feature>
<keyword evidence="2 5" id="KW-0812">Transmembrane</keyword>
<comment type="subcellular location">
    <subcellularLocation>
        <location evidence="1">Membrane</location>
        <topology evidence="1">Multi-pass membrane protein</topology>
    </subcellularLocation>
</comment>
<feature type="transmembrane region" description="Helical" evidence="5">
    <location>
        <begin position="165"/>
        <end position="183"/>
    </location>
</feature>
<evidence type="ECO:0000313" key="7">
    <source>
        <dbReference type="EMBL" id="CAH2061109.1"/>
    </source>
</evidence>
<feature type="transmembrane region" description="Helical" evidence="5">
    <location>
        <begin position="79"/>
        <end position="97"/>
    </location>
</feature>
<feature type="transmembrane region" description="Helical" evidence="5">
    <location>
        <begin position="139"/>
        <end position="159"/>
    </location>
</feature>
<dbReference type="Gene3D" id="1.20.1250.20">
    <property type="entry name" value="MFS general substrate transporter like domains"/>
    <property type="match status" value="1"/>
</dbReference>
<accession>A0ABN8INY7</accession>
<feature type="transmembrane region" description="Helical" evidence="5">
    <location>
        <begin position="9"/>
        <end position="29"/>
    </location>
</feature>
<sequence length="481" mass="53182">MVSPIVRQSWAVSGVLINMLAQGMVLSYPSSLLPGLQSPDSDIKVDINIASWLASSVGVSGIPGFLVSSFLMDWRGRKLAHILVLAPGIIGWLLIFFARNVALLMIGRFLNGFTTGGTVFLGAVVIGEYSCPKSRGTFLNLKTAGVCLGSMVIHILGYYFHWRTVALLGMLPFVVSFIIICTWPESPAWLASTGKFEDSEKSFYWLRGRDEDSEKEFNELIKAQKMKAAYNKRTSACETITDFLLKFTKRDFVKPLIIIVVSAVLIEASGRHVFPAYALPIIEEVTGDNLQTFYYTLGIDLIITTSATFSSVLVKVYKRRTILFITGFSALFVLIMACSYLYLVTVGLISKSYPWIPVALFVLFFILVNLGCTPIPIALLGEVLPLAHRAAGSAVAGFVLSVAVVAALKVTPYLLASIKVYGTFGVFGITMGLSLLMFYFILPETKDRTLQEIEDYFNNGRFRDEEEDRKGEEGVRMKMIT</sequence>
<feature type="transmembrane region" description="Helical" evidence="5">
    <location>
        <begin position="49"/>
        <end position="72"/>
    </location>
</feature>
<dbReference type="InterPro" id="IPR050549">
    <property type="entry name" value="MFS_Trehalose_Transporter"/>
</dbReference>
<evidence type="ECO:0000256" key="1">
    <source>
        <dbReference type="ARBA" id="ARBA00004141"/>
    </source>
</evidence>
<evidence type="ECO:0000313" key="8">
    <source>
        <dbReference type="Proteomes" id="UP000837857"/>
    </source>
</evidence>
<proteinExistence type="predicted"/>
<feature type="transmembrane region" description="Helical" evidence="5">
    <location>
        <begin position="355"/>
        <end position="378"/>
    </location>
</feature>
<dbReference type="PANTHER" id="PTHR48021:SF68">
    <property type="entry name" value="MAJOR FACILITATOR SUPERFAMILY (MFS) PROFILE DOMAIN-CONTAINING PROTEIN"/>
    <property type="match status" value="1"/>
</dbReference>
<feature type="transmembrane region" description="Helical" evidence="5">
    <location>
        <begin position="109"/>
        <end position="127"/>
    </location>
</feature>
<dbReference type="SUPFAM" id="SSF103473">
    <property type="entry name" value="MFS general substrate transporter"/>
    <property type="match status" value="1"/>
</dbReference>
<feature type="transmembrane region" description="Helical" evidence="5">
    <location>
        <begin position="321"/>
        <end position="343"/>
    </location>
</feature>
<evidence type="ECO:0000259" key="6">
    <source>
        <dbReference type="PROSITE" id="PS50850"/>
    </source>
</evidence>
<feature type="transmembrane region" description="Helical" evidence="5">
    <location>
        <begin position="294"/>
        <end position="314"/>
    </location>
</feature>
<protein>
    <recommendedName>
        <fullName evidence="6">Major facilitator superfamily (MFS) profile domain-containing protein</fullName>
    </recommendedName>
</protein>
<dbReference type="EMBL" id="OW152839">
    <property type="protein sequence ID" value="CAH2061109.1"/>
    <property type="molecule type" value="Genomic_DNA"/>
</dbReference>
<dbReference type="InterPro" id="IPR020846">
    <property type="entry name" value="MFS_dom"/>
</dbReference>
<evidence type="ECO:0000256" key="4">
    <source>
        <dbReference type="ARBA" id="ARBA00023136"/>
    </source>
</evidence>
<evidence type="ECO:0000256" key="2">
    <source>
        <dbReference type="ARBA" id="ARBA00022692"/>
    </source>
</evidence>
<keyword evidence="3 5" id="KW-1133">Transmembrane helix</keyword>
<dbReference type="PROSITE" id="PS50850">
    <property type="entry name" value="MFS"/>
    <property type="match status" value="1"/>
</dbReference>
<dbReference type="InterPro" id="IPR005828">
    <property type="entry name" value="MFS_sugar_transport-like"/>
</dbReference>
<feature type="transmembrane region" description="Helical" evidence="5">
    <location>
        <begin position="420"/>
        <end position="442"/>
    </location>
</feature>
<feature type="domain" description="Major facilitator superfamily (MFS) profile" evidence="6">
    <location>
        <begin position="1"/>
        <end position="446"/>
    </location>
</feature>
<dbReference type="Proteomes" id="UP000837857">
    <property type="component" value="Chromosome 27"/>
</dbReference>
<keyword evidence="8" id="KW-1185">Reference proteome</keyword>